<feature type="transmembrane region" description="Helical" evidence="5">
    <location>
        <begin position="50"/>
        <end position="68"/>
    </location>
</feature>
<protein>
    <submittedName>
        <fullName evidence="7">Phosphate ion transporter</fullName>
    </submittedName>
</protein>
<evidence type="ECO:0000313" key="7">
    <source>
        <dbReference type="EMBL" id="KAK7232289.1"/>
    </source>
</evidence>
<feature type="domain" description="Major facilitator superfamily (MFS) profile" evidence="6">
    <location>
        <begin position="9"/>
        <end position="421"/>
    </location>
</feature>
<reference evidence="7 8" key="1">
    <citation type="submission" date="2024-03" db="EMBL/GenBank/DDBJ databases">
        <title>Aureococcus anophagefferens CCMP1851 and Kratosvirus quantuckense: Draft genome of a second virus-susceptible host strain in the model system.</title>
        <authorList>
            <person name="Chase E."/>
            <person name="Truchon A.R."/>
            <person name="Schepens W."/>
            <person name="Wilhelm S.W."/>
        </authorList>
    </citation>
    <scope>NUCLEOTIDE SEQUENCE [LARGE SCALE GENOMIC DNA]</scope>
    <source>
        <strain evidence="7 8">CCMP1851</strain>
    </source>
</reference>
<evidence type="ECO:0000256" key="1">
    <source>
        <dbReference type="ARBA" id="ARBA00004141"/>
    </source>
</evidence>
<evidence type="ECO:0000313" key="8">
    <source>
        <dbReference type="Proteomes" id="UP001363151"/>
    </source>
</evidence>
<feature type="transmembrane region" description="Helical" evidence="5">
    <location>
        <begin position="274"/>
        <end position="294"/>
    </location>
</feature>
<accession>A0ABR1FK44</accession>
<feature type="transmembrane region" description="Helical" evidence="5">
    <location>
        <begin position="75"/>
        <end position="95"/>
    </location>
</feature>
<gene>
    <name evidence="7" type="ORF">SO694_00030352</name>
</gene>
<keyword evidence="8" id="KW-1185">Reference proteome</keyword>
<dbReference type="Pfam" id="PF07690">
    <property type="entry name" value="MFS_1"/>
    <property type="match status" value="1"/>
</dbReference>
<proteinExistence type="predicted"/>
<dbReference type="EMBL" id="JBBJCI010000370">
    <property type="protein sequence ID" value="KAK7232289.1"/>
    <property type="molecule type" value="Genomic_DNA"/>
</dbReference>
<evidence type="ECO:0000256" key="2">
    <source>
        <dbReference type="ARBA" id="ARBA00022692"/>
    </source>
</evidence>
<comment type="subcellular location">
    <subcellularLocation>
        <location evidence="1">Membrane</location>
        <topology evidence="1">Multi-pass membrane protein</topology>
    </subcellularLocation>
</comment>
<feature type="transmembrane region" description="Helical" evidence="5">
    <location>
        <begin position="306"/>
        <end position="325"/>
    </location>
</feature>
<dbReference type="SUPFAM" id="SSF103473">
    <property type="entry name" value="MFS general substrate transporter"/>
    <property type="match status" value="1"/>
</dbReference>
<keyword evidence="3 5" id="KW-1133">Transmembrane helix</keyword>
<feature type="transmembrane region" description="Helical" evidence="5">
    <location>
        <begin position="101"/>
        <end position="122"/>
    </location>
</feature>
<name>A0ABR1FK44_AURAN</name>
<dbReference type="InterPro" id="IPR036259">
    <property type="entry name" value="MFS_trans_sf"/>
</dbReference>
<evidence type="ECO:0000256" key="4">
    <source>
        <dbReference type="ARBA" id="ARBA00023136"/>
    </source>
</evidence>
<organism evidence="7 8">
    <name type="scientific">Aureococcus anophagefferens</name>
    <name type="common">Harmful bloom alga</name>
    <dbReference type="NCBI Taxonomy" id="44056"/>
    <lineage>
        <taxon>Eukaryota</taxon>
        <taxon>Sar</taxon>
        <taxon>Stramenopiles</taxon>
        <taxon>Ochrophyta</taxon>
        <taxon>Pelagophyceae</taxon>
        <taxon>Pelagomonadales</taxon>
        <taxon>Pelagomonadaceae</taxon>
        <taxon>Aureococcus</taxon>
    </lineage>
</organism>
<feature type="transmembrane region" description="Helical" evidence="5">
    <location>
        <begin position="183"/>
        <end position="202"/>
    </location>
</feature>
<feature type="transmembrane region" description="Helical" evidence="5">
    <location>
        <begin position="398"/>
        <end position="417"/>
    </location>
</feature>
<dbReference type="PANTHER" id="PTHR24064">
    <property type="entry name" value="SOLUTE CARRIER FAMILY 22 MEMBER"/>
    <property type="match status" value="1"/>
</dbReference>
<sequence>MSSKASKHALLGPSIANFSVQYNFQVIAIALAIAQRDMPQETWVKTQDKSVIFIGCILGQFLMGYAGDLIGRTKALSLTLSLAVVGAVGSSLGPWGDITDVYTTIIAFRFVIGFGLGGVYPLSATKAAEAESGDAAASTEAEKRADAIARSSSAFFWQGPGMCAPYLLAVVLRASLKSQQQGFQWRFLLGAGALPALAVVLMSDATSDAPATGAAATNASLRDALRDAKVWKQFAGTGGGWFLYDIAFYGFGLMGPSIVQQCFHGSDSVETTSWQQLVALAFSVPAMLATVWALNRKLCGVKRMQVFGFYLMAASYLLYIVLRVLDVSPWVLYGCYCLLNFTLNFGPNVTTFVLPSATYPREMRSSMNGLSSAAGKLGAVLGTELLPTLELSYNLNVVLFFCMATCVAGALLTSWAVDDDEPERAKADPSLEAPLVVNADTV</sequence>
<feature type="transmembrane region" description="Helical" evidence="5">
    <location>
        <begin position="331"/>
        <end position="354"/>
    </location>
</feature>
<evidence type="ECO:0000259" key="6">
    <source>
        <dbReference type="PROSITE" id="PS50850"/>
    </source>
</evidence>
<dbReference type="Proteomes" id="UP001363151">
    <property type="component" value="Unassembled WGS sequence"/>
</dbReference>
<keyword evidence="4 5" id="KW-0472">Membrane</keyword>
<dbReference type="PROSITE" id="PS50850">
    <property type="entry name" value="MFS"/>
    <property type="match status" value="1"/>
</dbReference>
<dbReference type="Gene3D" id="1.20.1250.20">
    <property type="entry name" value="MFS general substrate transporter like domains"/>
    <property type="match status" value="1"/>
</dbReference>
<keyword evidence="2 5" id="KW-0812">Transmembrane</keyword>
<comment type="caution">
    <text evidence="7">The sequence shown here is derived from an EMBL/GenBank/DDBJ whole genome shotgun (WGS) entry which is preliminary data.</text>
</comment>
<evidence type="ECO:0000256" key="3">
    <source>
        <dbReference type="ARBA" id="ARBA00022989"/>
    </source>
</evidence>
<dbReference type="InterPro" id="IPR011701">
    <property type="entry name" value="MFS"/>
</dbReference>
<dbReference type="InterPro" id="IPR020846">
    <property type="entry name" value="MFS_dom"/>
</dbReference>
<evidence type="ECO:0000256" key="5">
    <source>
        <dbReference type="SAM" id="Phobius"/>
    </source>
</evidence>